<feature type="domain" description="Thymidylate kinase-like" evidence="10">
    <location>
        <begin position="13"/>
        <end position="192"/>
    </location>
</feature>
<dbReference type="AlphaFoldDB" id="A0A653DPX7"/>
<dbReference type="NCBIfam" id="TIGR00041">
    <property type="entry name" value="DTMP_kinase"/>
    <property type="match status" value="1"/>
</dbReference>
<evidence type="ECO:0000256" key="5">
    <source>
        <dbReference type="ARBA" id="ARBA00022679"/>
    </source>
</evidence>
<dbReference type="Pfam" id="PF02223">
    <property type="entry name" value="Thymidylate_kin"/>
    <property type="match status" value="1"/>
</dbReference>
<keyword evidence="12" id="KW-1185">Reference proteome</keyword>
<dbReference type="GO" id="GO:0005829">
    <property type="term" value="C:cytosol"/>
    <property type="evidence" value="ECO:0007669"/>
    <property type="project" value="TreeGrafter"/>
</dbReference>
<dbReference type="InterPro" id="IPR039430">
    <property type="entry name" value="Thymidylate_kin-like_dom"/>
</dbReference>
<dbReference type="PANTHER" id="PTHR10344">
    <property type="entry name" value="THYMIDYLATE KINASE"/>
    <property type="match status" value="1"/>
</dbReference>
<dbReference type="EC" id="2.7.4.9" evidence="3"/>
<evidence type="ECO:0000259" key="10">
    <source>
        <dbReference type="Pfam" id="PF02223"/>
    </source>
</evidence>
<protein>
    <recommendedName>
        <fullName evidence="4">Thymidylate kinase</fullName>
        <ecNumber evidence="3">2.7.4.9</ecNumber>
    </recommendedName>
</protein>
<evidence type="ECO:0000313" key="12">
    <source>
        <dbReference type="Proteomes" id="UP000410492"/>
    </source>
</evidence>
<dbReference type="GO" id="GO:0005524">
    <property type="term" value="F:ATP binding"/>
    <property type="evidence" value="ECO:0007669"/>
    <property type="project" value="UniProtKB-KW"/>
</dbReference>
<dbReference type="HAMAP" id="MF_00165">
    <property type="entry name" value="Thymidylate_kinase"/>
    <property type="match status" value="1"/>
</dbReference>
<dbReference type="InterPro" id="IPR027417">
    <property type="entry name" value="P-loop_NTPase"/>
</dbReference>
<dbReference type="Gene3D" id="3.40.50.300">
    <property type="entry name" value="P-loop containing nucleotide triphosphate hydrolases"/>
    <property type="match status" value="1"/>
</dbReference>
<evidence type="ECO:0000256" key="9">
    <source>
        <dbReference type="ARBA" id="ARBA00022840"/>
    </source>
</evidence>
<dbReference type="GO" id="GO:0004550">
    <property type="term" value="F:nucleoside diphosphate kinase activity"/>
    <property type="evidence" value="ECO:0007669"/>
    <property type="project" value="TreeGrafter"/>
</dbReference>
<dbReference type="GO" id="GO:0005634">
    <property type="term" value="C:nucleus"/>
    <property type="evidence" value="ECO:0007669"/>
    <property type="project" value="TreeGrafter"/>
</dbReference>
<comment type="pathway">
    <text evidence="1">Pyrimidine metabolism; dTTP biosynthesis.</text>
</comment>
<evidence type="ECO:0000256" key="7">
    <source>
        <dbReference type="ARBA" id="ARBA00022741"/>
    </source>
</evidence>
<evidence type="ECO:0000256" key="3">
    <source>
        <dbReference type="ARBA" id="ARBA00012980"/>
    </source>
</evidence>
<dbReference type="GO" id="GO:0005739">
    <property type="term" value="C:mitochondrion"/>
    <property type="evidence" value="ECO:0007669"/>
    <property type="project" value="TreeGrafter"/>
</dbReference>
<dbReference type="FunFam" id="3.40.50.300:FF:000679">
    <property type="entry name" value="Thymidylate kinase"/>
    <property type="match status" value="1"/>
</dbReference>
<evidence type="ECO:0000256" key="4">
    <source>
        <dbReference type="ARBA" id="ARBA00017144"/>
    </source>
</evidence>
<comment type="similarity">
    <text evidence="2">Belongs to the thymidylate kinase family.</text>
</comment>
<proteinExistence type="inferred from homology"/>
<keyword evidence="5" id="KW-0808">Transferase</keyword>
<dbReference type="InterPro" id="IPR018094">
    <property type="entry name" value="Thymidylate_kinase"/>
</dbReference>
<reference evidence="11 12" key="1">
    <citation type="submission" date="2019-01" db="EMBL/GenBank/DDBJ databases">
        <authorList>
            <person name="Sayadi A."/>
        </authorList>
    </citation>
    <scope>NUCLEOTIDE SEQUENCE [LARGE SCALE GENOMIC DNA]</scope>
</reference>
<dbReference type="PANTHER" id="PTHR10344:SF1">
    <property type="entry name" value="THYMIDYLATE KINASE"/>
    <property type="match status" value="1"/>
</dbReference>
<dbReference type="PROSITE" id="PS01331">
    <property type="entry name" value="THYMIDYLATE_KINASE"/>
    <property type="match status" value="1"/>
</dbReference>
<sequence>MGDILKRGALIVIEGVDRSGKSTQCKKLVESLKQRDIAANLINFPDRSTLTGHLINDYLKNKTCKLNDQTIHLLFSANRWENMDKMKSMLYDGVTLIVDRYSYSGIAFSSAKKDMDYNWCKQPENGLPKPDVVFLLTLSEEDMLIRPGFGNERYENVETQRKVAKVFDRLYKESDNWVKIDAANSIQQVHESLLSQCLKEIEAVKNKPLATLNFSHNI</sequence>
<dbReference type="GO" id="GO:0006235">
    <property type="term" value="P:dTTP biosynthetic process"/>
    <property type="evidence" value="ECO:0007669"/>
    <property type="project" value="TreeGrafter"/>
</dbReference>
<evidence type="ECO:0000256" key="6">
    <source>
        <dbReference type="ARBA" id="ARBA00022727"/>
    </source>
</evidence>
<accession>A0A653DPX7</accession>
<keyword evidence="7" id="KW-0547">Nucleotide-binding</keyword>
<evidence type="ECO:0000256" key="8">
    <source>
        <dbReference type="ARBA" id="ARBA00022777"/>
    </source>
</evidence>
<dbReference type="SUPFAM" id="SSF52540">
    <property type="entry name" value="P-loop containing nucleoside triphosphate hydrolases"/>
    <property type="match status" value="1"/>
</dbReference>
<dbReference type="Proteomes" id="UP000410492">
    <property type="component" value="Unassembled WGS sequence"/>
</dbReference>
<dbReference type="GO" id="GO:0006233">
    <property type="term" value="P:dTDP biosynthetic process"/>
    <property type="evidence" value="ECO:0007669"/>
    <property type="project" value="InterPro"/>
</dbReference>
<keyword evidence="8" id="KW-0418">Kinase</keyword>
<evidence type="ECO:0000256" key="1">
    <source>
        <dbReference type="ARBA" id="ARBA00004992"/>
    </source>
</evidence>
<dbReference type="EMBL" id="CAACVG010013700">
    <property type="protein sequence ID" value="VEN62256.1"/>
    <property type="molecule type" value="Genomic_DNA"/>
</dbReference>
<organism evidence="11 12">
    <name type="scientific">Callosobruchus maculatus</name>
    <name type="common">Southern cowpea weevil</name>
    <name type="synonym">Pulse bruchid</name>
    <dbReference type="NCBI Taxonomy" id="64391"/>
    <lineage>
        <taxon>Eukaryota</taxon>
        <taxon>Metazoa</taxon>
        <taxon>Ecdysozoa</taxon>
        <taxon>Arthropoda</taxon>
        <taxon>Hexapoda</taxon>
        <taxon>Insecta</taxon>
        <taxon>Pterygota</taxon>
        <taxon>Neoptera</taxon>
        <taxon>Endopterygota</taxon>
        <taxon>Coleoptera</taxon>
        <taxon>Polyphaga</taxon>
        <taxon>Cucujiformia</taxon>
        <taxon>Chrysomeloidea</taxon>
        <taxon>Chrysomelidae</taxon>
        <taxon>Bruchinae</taxon>
        <taxon>Bruchini</taxon>
        <taxon>Callosobruchus</taxon>
    </lineage>
</organism>
<dbReference type="InterPro" id="IPR018095">
    <property type="entry name" value="Thymidylate_kin_CS"/>
</dbReference>
<dbReference type="GO" id="GO:0004798">
    <property type="term" value="F:dTMP kinase activity"/>
    <property type="evidence" value="ECO:0007669"/>
    <property type="project" value="UniProtKB-EC"/>
</dbReference>
<dbReference type="OrthoDB" id="425602at2759"/>
<gene>
    <name evidence="11" type="ORF">CALMAC_LOCUS19408</name>
</gene>
<name>A0A653DPX7_CALMS</name>
<evidence type="ECO:0000313" key="11">
    <source>
        <dbReference type="EMBL" id="VEN62256.1"/>
    </source>
</evidence>
<dbReference type="GO" id="GO:0006227">
    <property type="term" value="P:dUDP biosynthetic process"/>
    <property type="evidence" value="ECO:0007669"/>
    <property type="project" value="TreeGrafter"/>
</dbReference>
<dbReference type="CDD" id="cd01672">
    <property type="entry name" value="TMPK"/>
    <property type="match status" value="1"/>
</dbReference>
<evidence type="ECO:0000256" key="2">
    <source>
        <dbReference type="ARBA" id="ARBA00009776"/>
    </source>
</evidence>
<keyword evidence="6" id="KW-0545">Nucleotide biosynthesis</keyword>
<keyword evidence="9" id="KW-0067">ATP-binding</keyword>